<dbReference type="EMBL" id="NMQE01000783">
    <property type="protein sequence ID" value="PMB17668.1"/>
    <property type="molecule type" value="Genomic_DNA"/>
</dbReference>
<dbReference type="PIRSF" id="PIRSF024492">
    <property type="entry name" value="UCP024492"/>
    <property type="match status" value="1"/>
</dbReference>
<name>A0A2N6L6R7_9CYAN</name>
<evidence type="ECO:0008006" key="3">
    <source>
        <dbReference type="Google" id="ProtNLM"/>
    </source>
</evidence>
<dbReference type="AlphaFoldDB" id="A0A2N6L6R7"/>
<comment type="caution">
    <text evidence="1">The sequence shown here is derived from an EMBL/GenBank/DDBJ whole genome shotgun (WGS) entry which is preliminary data.</text>
</comment>
<protein>
    <recommendedName>
        <fullName evidence="3">DUF488 domain-containing protein</fullName>
    </recommendedName>
</protein>
<dbReference type="Proteomes" id="UP000235081">
    <property type="component" value="Unassembled WGS sequence"/>
</dbReference>
<dbReference type="Pfam" id="PF04343">
    <property type="entry name" value="DUF488"/>
    <property type="match status" value="1"/>
</dbReference>
<accession>A0A2N6L6R7</accession>
<dbReference type="InterPro" id="IPR014519">
    <property type="entry name" value="UCP024492"/>
</dbReference>
<sequence length="183" mass="21184">MGMRSYPQVYSIGHSNHSEMRFIRLLQLHSIEAVVDVRSRPFSKHAPHFNYEHLKNLENEYNIAYYYLGQQLGGFPDDPDVYSETGKVIYERVCQKQYFVDAVNALLLLPHSRIVIMCSEEDPNACHRAKLIAAYLLRHHGVDTKHILSDGSLHSESERQKGHTLSLFEEYSYGTSRKSGRRE</sequence>
<dbReference type="PANTHER" id="PTHR39337">
    <property type="entry name" value="BLR5642 PROTEIN"/>
    <property type="match status" value="1"/>
</dbReference>
<dbReference type="PANTHER" id="PTHR39337:SF1">
    <property type="entry name" value="BLR5642 PROTEIN"/>
    <property type="match status" value="1"/>
</dbReference>
<evidence type="ECO:0000313" key="2">
    <source>
        <dbReference type="Proteomes" id="UP000235081"/>
    </source>
</evidence>
<reference evidence="1 2" key="1">
    <citation type="submission" date="2017-07" db="EMBL/GenBank/DDBJ databases">
        <title>Genomes of Fischerella (Mastigocladus) sp. strains.</title>
        <authorList>
            <person name="Miller S.R."/>
        </authorList>
    </citation>
    <scope>NUCLEOTIDE SEQUENCE [LARGE SCALE GENOMIC DNA]</scope>
    <source>
        <strain evidence="1 2">CCMEE 5318</strain>
    </source>
</reference>
<gene>
    <name evidence="1" type="ORF">CEN46_22975</name>
</gene>
<proteinExistence type="predicted"/>
<organism evidence="1 2">
    <name type="scientific">Fischerella thermalis CCMEE 5318</name>
    <dbReference type="NCBI Taxonomy" id="2019666"/>
    <lineage>
        <taxon>Bacteria</taxon>
        <taxon>Bacillati</taxon>
        <taxon>Cyanobacteriota</taxon>
        <taxon>Cyanophyceae</taxon>
        <taxon>Nostocales</taxon>
        <taxon>Hapalosiphonaceae</taxon>
        <taxon>Fischerella</taxon>
    </lineage>
</organism>
<evidence type="ECO:0000313" key="1">
    <source>
        <dbReference type="EMBL" id="PMB17668.1"/>
    </source>
</evidence>
<dbReference type="InterPro" id="IPR007438">
    <property type="entry name" value="DUF488"/>
</dbReference>